<dbReference type="EMBL" id="CACRUQ010000024">
    <property type="protein sequence ID" value="VYU40555.1"/>
    <property type="molecule type" value="Genomic_DNA"/>
</dbReference>
<feature type="domain" description="Transposase (putative) YhgA-like" evidence="1">
    <location>
        <begin position="4"/>
        <end position="101"/>
    </location>
</feature>
<reference evidence="2" key="1">
    <citation type="submission" date="2019-11" db="EMBL/GenBank/DDBJ databases">
        <authorList>
            <person name="Feng L."/>
        </authorList>
    </citation>
    <scope>NUCLEOTIDE SEQUENCE</scope>
    <source>
        <strain evidence="2">RtorquesLFYP15</strain>
    </source>
</reference>
<dbReference type="RefSeq" id="WP_423248847.1">
    <property type="nucleotide sequence ID" value="NZ_CACRUQ010000024.1"/>
</dbReference>
<dbReference type="Pfam" id="PF04754">
    <property type="entry name" value="Transposase_31"/>
    <property type="match status" value="1"/>
</dbReference>
<proteinExistence type="predicted"/>
<evidence type="ECO:0000313" key="2">
    <source>
        <dbReference type="EMBL" id="VYU40555.1"/>
    </source>
</evidence>
<sequence>MIPIISLVFYYGSEPWDGSVDLYDMFQLEGTKEEKEVLEKYLPNYKINLIDAERLPNISQFSEDLQVILSMLRYRNSKEELTDYINENKKFFQNVDYETSQAMKAFLNMKQIPGETEQKEEKEMNAVEALDELQRKARHDDKLREQFIKTRDAEDPLGAFCSVCREAGYELYPMDVVQAGDEFYAAMKRSTNGGGENSPVLTGEDDPYELFFAGLQEL</sequence>
<accession>A0A6N3EKE4</accession>
<dbReference type="InterPro" id="IPR006842">
    <property type="entry name" value="Transposase_31"/>
</dbReference>
<organism evidence="2">
    <name type="scientific">[Ruminococcus] torques</name>
    <dbReference type="NCBI Taxonomy" id="33039"/>
    <lineage>
        <taxon>Bacteria</taxon>
        <taxon>Bacillati</taxon>
        <taxon>Bacillota</taxon>
        <taxon>Clostridia</taxon>
        <taxon>Lachnospirales</taxon>
        <taxon>Lachnospiraceae</taxon>
        <taxon>Mediterraneibacter</taxon>
    </lineage>
</organism>
<gene>
    <name evidence="2" type="ORF">RTLFYP15_02330</name>
</gene>
<evidence type="ECO:0000259" key="1">
    <source>
        <dbReference type="Pfam" id="PF04754"/>
    </source>
</evidence>
<protein>
    <submittedName>
        <fullName evidence="2">Transposase, YhgA-like</fullName>
    </submittedName>
</protein>
<dbReference type="AlphaFoldDB" id="A0A6N3EKE4"/>
<name>A0A6N3EKE4_9FIRM</name>